<sequence length="66" mass="7400">MVCYKERIDVAPPPIPSSLLLCKGNWHYEYKIDTAERSPLTCSSVDCKIGVAERLSLITVIFARSN</sequence>
<protein>
    <submittedName>
        <fullName evidence="1">Uncharacterized protein</fullName>
    </submittedName>
</protein>
<dbReference type="Proteomes" id="UP000594638">
    <property type="component" value="Unassembled WGS sequence"/>
</dbReference>
<evidence type="ECO:0000313" key="2">
    <source>
        <dbReference type="Proteomes" id="UP000594638"/>
    </source>
</evidence>
<keyword evidence="2" id="KW-1185">Reference proteome</keyword>
<name>A0A8S0SQC0_OLEEU</name>
<dbReference type="Gramene" id="OE9A052290T1">
    <property type="protein sequence ID" value="OE9A052290C1"/>
    <property type="gene ID" value="OE9A052290"/>
</dbReference>
<comment type="caution">
    <text evidence="1">The sequence shown here is derived from an EMBL/GenBank/DDBJ whole genome shotgun (WGS) entry which is preliminary data.</text>
</comment>
<dbReference type="EMBL" id="CACTIH010005484">
    <property type="protein sequence ID" value="CAA2994895.1"/>
    <property type="molecule type" value="Genomic_DNA"/>
</dbReference>
<evidence type="ECO:0000313" key="1">
    <source>
        <dbReference type="EMBL" id="CAA2994895.1"/>
    </source>
</evidence>
<dbReference type="AlphaFoldDB" id="A0A8S0SQC0"/>
<accession>A0A8S0SQC0</accession>
<gene>
    <name evidence="1" type="ORF">OLEA9_A052290</name>
</gene>
<proteinExistence type="predicted"/>
<organism evidence="1 2">
    <name type="scientific">Olea europaea subsp. europaea</name>
    <dbReference type="NCBI Taxonomy" id="158383"/>
    <lineage>
        <taxon>Eukaryota</taxon>
        <taxon>Viridiplantae</taxon>
        <taxon>Streptophyta</taxon>
        <taxon>Embryophyta</taxon>
        <taxon>Tracheophyta</taxon>
        <taxon>Spermatophyta</taxon>
        <taxon>Magnoliopsida</taxon>
        <taxon>eudicotyledons</taxon>
        <taxon>Gunneridae</taxon>
        <taxon>Pentapetalae</taxon>
        <taxon>asterids</taxon>
        <taxon>lamiids</taxon>
        <taxon>Lamiales</taxon>
        <taxon>Oleaceae</taxon>
        <taxon>Oleeae</taxon>
        <taxon>Olea</taxon>
    </lineage>
</organism>
<reference evidence="1 2" key="1">
    <citation type="submission" date="2019-12" db="EMBL/GenBank/DDBJ databases">
        <authorList>
            <person name="Alioto T."/>
            <person name="Alioto T."/>
            <person name="Gomez Garrido J."/>
        </authorList>
    </citation>
    <scope>NUCLEOTIDE SEQUENCE [LARGE SCALE GENOMIC DNA]</scope>
</reference>